<proteinExistence type="predicted"/>
<reference evidence="1 2" key="1">
    <citation type="submission" date="2016-10" db="EMBL/GenBank/DDBJ databases">
        <authorList>
            <person name="de Groot N.N."/>
        </authorList>
    </citation>
    <scope>NUCLEOTIDE SEQUENCE [LARGE SCALE GENOMIC DNA]</scope>
    <source>
        <strain evidence="1">1</strain>
    </source>
</reference>
<name>A0A1G5SEB3_9PROT</name>
<organism evidence="1 2">
    <name type="scientific">Nitrosomonas mobilis</name>
    <dbReference type="NCBI Taxonomy" id="51642"/>
    <lineage>
        <taxon>Bacteria</taxon>
        <taxon>Pseudomonadati</taxon>
        <taxon>Pseudomonadota</taxon>
        <taxon>Betaproteobacteria</taxon>
        <taxon>Nitrosomonadales</taxon>
        <taxon>Nitrosomonadaceae</taxon>
        <taxon>Nitrosomonas</taxon>
    </lineage>
</organism>
<evidence type="ECO:0000313" key="1">
    <source>
        <dbReference type="EMBL" id="SCZ85462.1"/>
    </source>
</evidence>
<accession>A0A1G5SEB3</accession>
<gene>
    <name evidence="1" type="ORF">NSMM_380084</name>
</gene>
<sequence>MKVLVHYRSGANQVFIVPREMDVAEFRRLAEEIGGALRKIEFPSTTMKVDWANSSLGYRI</sequence>
<dbReference type="OrthoDB" id="8549005at2"/>
<protein>
    <submittedName>
        <fullName evidence="1">Uncharacterized protein</fullName>
    </submittedName>
</protein>
<dbReference type="RefSeq" id="WP_143001880.1">
    <property type="nucleotide sequence ID" value="NZ_FMWO01000045.1"/>
</dbReference>
<keyword evidence="2" id="KW-1185">Reference proteome</keyword>
<dbReference type="EMBL" id="FMWO01000045">
    <property type="protein sequence ID" value="SCZ85462.1"/>
    <property type="molecule type" value="Genomic_DNA"/>
</dbReference>
<evidence type="ECO:0000313" key="2">
    <source>
        <dbReference type="Proteomes" id="UP000198729"/>
    </source>
</evidence>
<dbReference type="AlphaFoldDB" id="A0A1G5SEB3"/>
<dbReference type="Proteomes" id="UP000198729">
    <property type="component" value="Unassembled WGS sequence"/>
</dbReference>